<proteinExistence type="predicted"/>
<name>A0A922MCS2_SPOEX</name>
<dbReference type="EMBL" id="JACEFF010000624">
    <property type="protein sequence ID" value="KAH9634044.1"/>
    <property type="molecule type" value="Genomic_DNA"/>
</dbReference>
<accession>A0A922MCS2</accession>
<sequence length="652" mass="76235">MPKGRKSKVDLEDQKQVFTKYAEILQNSNIKSSDRIFLTISKELNFKMSPLALFISLKRNRHIFFQCHDSLLLKQTTGESHTIKSASNSSCLTNASFEDNDFDLENSKQKETKTFSYEMDLYDWKKIQPLYAYQRRTGTNTYKKYRTMPKFKWSNLLKENIYKYTKLPCTWTLKREKVVNNKIFVKGNCSQCTACVQIKSYATTDKIHTIFCKITNIDKNIKHNPKKKFKLTPYKRQQLAKILKYKSAIVVHNELASTIIGDKKDENEVSSIPALPSLAALRQIKSEVRKGQWFDSNPIISLLAMARSTHKNIIRSLSVHPNFFVYYWSEEQIDYYNQYLRKFERVTVTIDATGSFFQTMRLADGTKITKRLFLYAGLITGNLKLKSVPVLQMVTDAHGKQSILYWLNQWKRSIHRTPHEIISDDSSALVAASTEAFTVFSSTKEYIKNLFSILEGETSDVPSTFIRLDSSHFIKTLHNLKCFNDVDPRIKYFYIRCIMFLKKCEDFEIAKEVILDMIRVCLCQYDDDLTTSTSSDCQTSLSRLMARLKNIDLDHTVKLSCMDDDQLIYKTEEYHTAGIDFFVWLDDKIAQLRQKSMKIKEINKNYIFIHHLYLNLEEFLENFHCGLICYVHFSKLIILLHHRQELRATSKL</sequence>
<dbReference type="AlphaFoldDB" id="A0A922MCS2"/>
<gene>
    <name evidence="1" type="ORF">HF086_001246</name>
</gene>
<evidence type="ECO:0000313" key="1">
    <source>
        <dbReference type="EMBL" id="KAH9634044.1"/>
    </source>
</evidence>
<reference evidence="1" key="1">
    <citation type="journal article" date="2021" name="G3 (Bethesda)">
        <title>Genome and transcriptome analysis of the beet armyworm Spodoptera exigua reveals targets for pest control. .</title>
        <authorList>
            <person name="Simon S."/>
            <person name="Breeschoten T."/>
            <person name="Jansen H.J."/>
            <person name="Dirks R.P."/>
            <person name="Schranz M.E."/>
            <person name="Ros V.I.D."/>
        </authorList>
    </citation>
    <scope>NUCLEOTIDE SEQUENCE</scope>
    <source>
        <strain evidence="1">TB_SE_WUR_2020</strain>
    </source>
</reference>
<comment type="caution">
    <text evidence="1">The sequence shown here is derived from an EMBL/GenBank/DDBJ whole genome shotgun (WGS) entry which is preliminary data.</text>
</comment>
<organism evidence="1 2">
    <name type="scientific">Spodoptera exigua</name>
    <name type="common">Beet armyworm</name>
    <name type="synonym">Noctua fulgens</name>
    <dbReference type="NCBI Taxonomy" id="7107"/>
    <lineage>
        <taxon>Eukaryota</taxon>
        <taxon>Metazoa</taxon>
        <taxon>Ecdysozoa</taxon>
        <taxon>Arthropoda</taxon>
        <taxon>Hexapoda</taxon>
        <taxon>Insecta</taxon>
        <taxon>Pterygota</taxon>
        <taxon>Neoptera</taxon>
        <taxon>Endopterygota</taxon>
        <taxon>Lepidoptera</taxon>
        <taxon>Glossata</taxon>
        <taxon>Ditrysia</taxon>
        <taxon>Noctuoidea</taxon>
        <taxon>Noctuidae</taxon>
        <taxon>Amphipyrinae</taxon>
        <taxon>Spodoptera</taxon>
    </lineage>
</organism>
<protein>
    <submittedName>
        <fullName evidence="1">Uncharacterized protein</fullName>
    </submittedName>
</protein>
<evidence type="ECO:0000313" key="2">
    <source>
        <dbReference type="Proteomes" id="UP000814243"/>
    </source>
</evidence>
<dbReference type="Proteomes" id="UP000814243">
    <property type="component" value="Unassembled WGS sequence"/>
</dbReference>